<name>A0A241XS75_PSEAI</name>
<gene>
    <name evidence="1" type="ORF">CAZ10_08795</name>
</gene>
<dbReference type="AlphaFoldDB" id="A0A241XS75"/>
<reference evidence="1 2" key="1">
    <citation type="submission" date="2017-05" db="EMBL/GenBank/DDBJ databases">
        <authorList>
            <person name="Song R."/>
            <person name="Chenine A.L."/>
            <person name="Ruprecht R.M."/>
        </authorList>
    </citation>
    <scope>NUCLEOTIDE SEQUENCE [LARGE SCALE GENOMIC DNA]</scope>
    <source>
        <strain evidence="1 2">S567_C10_BS</strain>
    </source>
</reference>
<comment type="caution">
    <text evidence="1">The sequence shown here is derived from an EMBL/GenBank/DDBJ whole genome shotgun (WGS) entry which is preliminary data.</text>
</comment>
<dbReference type="EMBL" id="NFFZ01000004">
    <property type="protein sequence ID" value="OTI62938.1"/>
    <property type="molecule type" value="Genomic_DNA"/>
</dbReference>
<sequence>MRNQALNTMIRKFRRFVSHRRAPLVAGALNMEGVKATRKSRSVGDLSDGRRIELLALTKVVGSWRELDAEYHRRGFEIVHVGDRLYLAELYPVREVICEMSELGYGATLKDLSLRFGGLRSQA</sequence>
<proteinExistence type="predicted"/>
<dbReference type="Proteomes" id="UP000194857">
    <property type="component" value="Unassembled WGS sequence"/>
</dbReference>
<organism evidence="1 2">
    <name type="scientific">Pseudomonas aeruginosa</name>
    <dbReference type="NCBI Taxonomy" id="287"/>
    <lineage>
        <taxon>Bacteria</taxon>
        <taxon>Pseudomonadati</taxon>
        <taxon>Pseudomonadota</taxon>
        <taxon>Gammaproteobacteria</taxon>
        <taxon>Pseudomonadales</taxon>
        <taxon>Pseudomonadaceae</taxon>
        <taxon>Pseudomonas</taxon>
    </lineage>
</organism>
<accession>A0A241XS75</accession>
<evidence type="ECO:0000313" key="2">
    <source>
        <dbReference type="Proteomes" id="UP000194857"/>
    </source>
</evidence>
<evidence type="ECO:0000313" key="1">
    <source>
        <dbReference type="EMBL" id="OTI62938.1"/>
    </source>
</evidence>
<protein>
    <submittedName>
        <fullName evidence="1">Uncharacterized protein</fullName>
    </submittedName>
</protein>